<dbReference type="Pfam" id="PF08241">
    <property type="entry name" value="Methyltransf_11"/>
    <property type="match status" value="1"/>
</dbReference>
<dbReference type="GO" id="GO:0008757">
    <property type="term" value="F:S-adenosylmethionine-dependent methyltransferase activity"/>
    <property type="evidence" value="ECO:0007669"/>
    <property type="project" value="InterPro"/>
</dbReference>
<dbReference type="InterPro" id="IPR029063">
    <property type="entry name" value="SAM-dependent_MTases_sf"/>
</dbReference>
<feature type="domain" description="Methyltransferase type 11" evidence="1">
    <location>
        <begin position="64"/>
        <end position="153"/>
    </location>
</feature>
<protein>
    <recommendedName>
        <fullName evidence="1">Methyltransferase type 11 domain-containing protein</fullName>
    </recommendedName>
</protein>
<comment type="caution">
    <text evidence="2">The sequence shown here is derived from an EMBL/GenBank/DDBJ whole genome shotgun (WGS) entry which is preliminary data.</text>
</comment>
<dbReference type="Proteomes" id="UP000178432">
    <property type="component" value="Unassembled WGS sequence"/>
</dbReference>
<dbReference type="SUPFAM" id="SSF53335">
    <property type="entry name" value="S-adenosyl-L-methionine-dependent methyltransferases"/>
    <property type="match status" value="1"/>
</dbReference>
<evidence type="ECO:0000313" key="2">
    <source>
        <dbReference type="EMBL" id="OGY49083.1"/>
    </source>
</evidence>
<gene>
    <name evidence="2" type="ORF">A2663_04800</name>
</gene>
<dbReference type="EMBL" id="MHIF01000005">
    <property type="protein sequence ID" value="OGY49083.1"/>
    <property type="molecule type" value="Genomic_DNA"/>
</dbReference>
<accession>A0A1G1Y9R6</accession>
<dbReference type="InterPro" id="IPR013216">
    <property type="entry name" value="Methyltransf_11"/>
</dbReference>
<organism evidence="2 3">
    <name type="scientific">Candidatus Buchananbacteria bacterium RIFCSPHIGHO2_01_FULL_46_12</name>
    <dbReference type="NCBI Taxonomy" id="1797536"/>
    <lineage>
        <taxon>Bacteria</taxon>
        <taxon>Candidatus Buchananiibacteriota</taxon>
    </lineage>
</organism>
<evidence type="ECO:0000259" key="1">
    <source>
        <dbReference type="Pfam" id="PF08241"/>
    </source>
</evidence>
<dbReference type="CDD" id="cd02440">
    <property type="entry name" value="AdoMet_MTases"/>
    <property type="match status" value="1"/>
</dbReference>
<proteinExistence type="predicted"/>
<evidence type="ECO:0000313" key="3">
    <source>
        <dbReference type="Proteomes" id="UP000178432"/>
    </source>
</evidence>
<dbReference type="Gene3D" id="3.40.50.150">
    <property type="entry name" value="Vaccinia Virus protein VP39"/>
    <property type="match status" value="1"/>
</dbReference>
<dbReference type="AlphaFoldDB" id="A0A1G1Y9R6"/>
<sequence length="288" mass="33401">MEKHTKIGLGRSWSQKAAASRANRKASSAPLPLELKKYEFALRQALKGKRSPKVMVLGATPELRDLAIRLGATCLAVDISQDMLVKMSEVMKYKNDPKNLIARGDWLKLAEIFKSGGFDAILADASLNNVPYKFYDLALKNIWQLLKPGGAFITRHFVYLFDKPKDGIEEMQKKYDSGRLNWVWLVVHIGSYSHWHQQFYNRKTNTYLVGRGIKLLDGWLKNKKFKFNKSDLEKFENLKLHAGNVNHVVAAENEWLALIKKYFTIKDRLVVQKYEWMEYAPVWHLRKK</sequence>
<name>A0A1G1Y9R6_9BACT</name>
<reference evidence="2 3" key="1">
    <citation type="journal article" date="2016" name="Nat. Commun.">
        <title>Thousands of microbial genomes shed light on interconnected biogeochemical processes in an aquifer system.</title>
        <authorList>
            <person name="Anantharaman K."/>
            <person name="Brown C.T."/>
            <person name="Hug L.A."/>
            <person name="Sharon I."/>
            <person name="Castelle C.J."/>
            <person name="Probst A.J."/>
            <person name="Thomas B.C."/>
            <person name="Singh A."/>
            <person name="Wilkins M.J."/>
            <person name="Karaoz U."/>
            <person name="Brodie E.L."/>
            <person name="Williams K.H."/>
            <person name="Hubbard S.S."/>
            <person name="Banfield J.F."/>
        </authorList>
    </citation>
    <scope>NUCLEOTIDE SEQUENCE [LARGE SCALE GENOMIC DNA]</scope>
</reference>